<evidence type="ECO:0000256" key="4">
    <source>
        <dbReference type="ARBA" id="ARBA00022679"/>
    </source>
</evidence>
<dbReference type="Proteomes" id="UP000838100">
    <property type="component" value="Unassembled WGS sequence"/>
</dbReference>
<dbReference type="Pfam" id="PF08544">
    <property type="entry name" value="GHMP_kinases_C"/>
    <property type="match status" value="1"/>
</dbReference>
<evidence type="ECO:0000256" key="10">
    <source>
        <dbReference type="HAMAP-Rule" id="MF_00061"/>
    </source>
</evidence>
<dbReference type="Gene3D" id="3.30.230.10">
    <property type="match status" value="1"/>
</dbReference>
<name>A0ABN8EJ80_9GAMM</name>
<dbReference type="Pfam" id="PF00288">
    <property type="entry name" value="GHMP_kinases_N"/>
    <property type="match status" value="1"/>
</dbReference>
<evidence type="ECO:0000256" key="8">
    <source>
        <dbReference type="ARBA" id="ARBA00023229"/>
    </source>
</evidence>
<comment type="similarity">
    <text evidence="1 10">Belongs to the GHMP kinase family. IspE subfamily.</text>
</comment>
<comment type="catalytic activity">
    <reaction evidence="10">
        <text>4-CDP-2-C-methyl-D-erythritol + ATP = 4-CDP-2-C-methyl-D-erythritol 2-phosphate + ADP + H(+)</text>
        <dbReference type="Rhea" id="RHEA:18437"/>
        <dbReference type="ChEBI" id="CHEBI:15378"/>
        <dbReference type="ChEBI" id="CHEBI:30616"/>
        <dbReference type="ChEBI" id="CHEBI:57823"/>
        <dbReference type="ChEBI" id="CHEBI:57919"/>
        <dbReference type="ChEBI" id="CHEBI:456216"/>
        <dbReference type="EC" id="2.7.1.148"/>
    </reaction>
</comment>
<evidence type="ECO:0000256" key="3">
    <source>
        <dbReference type="ARBA" id="ARBA00017473"/>
    </source>
</evidence>
<evidence type="ECO:0000256" key="6">
    <source>
        <dbReference type="ARBA" id="ARBA00022777"/>
    </source>
</evidence>
<keyword evidence="5 10" id="KW-0547">Nucleotide-binding</keyword>
<evidence type="ECO:0000256" key="5">
    <source>
        <dbReference type="ARBA" id="ARBA00022741"/>
    </source>
</evidence>
<dbReference type="InterPro" id="IPR004424">
    <property type="entry name" value="IspE"/>
</dbReference>
<dbReference type="InterPro" id="IPR013750">
    <property type="entry name" value="GHMP_kinase_C_dom"/>
</dbReference>
<dbReference type="SUPFAM" id="SSF55060">
    <property type="entry name" value="GHMP Kinase, C-terminal domain"/>
    <property type="match status" value="1"/>
</dbReference>
<keyword evidence="6 10" id="KW-0418">Kinase</keyword>
<dbReference type="InterPro" id="IPR014721">
    <property type="entry name" value="Ribsml_uS5_D2-typ_fold_subgr"/>
</dbReference>
<evidence type="ECO:0000313" key="13">
    <source>
        <dbReference type="EMBL" id="CAH0991422.1"/>
    </source>
</evidence>
<comment type="pathway">
    <text evidence="10">Isoprenoid biosynthesis; isopentenyl diphosphate biosynthesis via DXP pathway; isopentenyl diphosphate from 1-deoxy-D-xylulose 5-phosphate: step 3/6.</text>
</comment>
<keyword evidence="7 10" id="KW-0067">ATP-binding</keyword>
<organism evidence="13 14">
    <name type="scientific">Sinobacterium norvegicum</name>
    <dbReference type="NCBI Taxonomy" id="1641715"/>
    <lineage>
        <taxon>Bacteria</taxon>
        <taxon>Pseudomonadati</taxon>
        <taxon>Pseudomonadota</taxon>
        <taxon>Gammaproteobacteria</taxon>
        <taxon>Cellvibrionales</taxon>
        <taxon>Spongiibacteraceae</taxon>
        <taxon>Sinobacterium</taxon>
    </lineage>
</organism>
<comment type="caution">
    <text evidence="13">The sequence shown here is derived from an EMBL/GenBank/DDBJ whole genome shotgun (WGS) entry which is preliminary data.</text>
</comment>
<evidence type="ECO:0000259" key="11">
    <source>
        <dbReference type="Pfam" id="PF00288"/>
    </source>
</evidence>
<dbReference type="EMBL" id="CAKLPX010000001">
    <property type="protein sequence ID" value="CAH0991422.1"/>
    <property type="molecule type" value="Genomic_DNA"/>
</dbReference>
<dbReference type="HAMAP" id="MF_00061">
    <property type="entry name" value="IspE"/>
    <property type="match status" value="1"/>
</dbReference>
<feature type="domain" description="GHMP kinase N-terminal" evidence="11">
    <location>
        <begin position="73"/>
        <end position="150"/>
    </location>
</feature>
<accession>A0ABN8EJ80</accession>
<feature type="binding site" evidence="10">
    <location>
        <begin position="101"/>
        <end position="111"/>
    </location>
    <ligand>
        <name>ATP</name>
        <dbReference type="ChEBI" id="CHEBI:30616"/>
    </ligand>
</feature>
<keyword evidence="8 10" id="KW-0414">Isoprene biosynthesis</keyword>
<dbReference type="InterPro" id="IPR020568">
    <property type="entry name" value="Ribosomal_Su5_D2-typ_SF"/>
</dbReference>
<feature type="domain" description="GHMP kinase C-terminal" evidence="12">
    <location>
        <begin position="208"/>
        <end position="264"/>
    </location>
</feature>
<evidence type="ECO:0000256" key="2">
    <source>
        <dbReference type="ARBA" id="ARBA00012052"/>
    </source>
</evidence>
<dbReference type="EC" id="2.7.1.148" evidence="2 10"/>
<evidence type="ECO:0000256" key="1">
    <source>
        <dbReference type="ARBA" id="ARBA00009684"/>
    </source>
</evidence>
<keyword evidence="4 10" id="KW-0808">Transferase</keyword>
<keyword evidence="14" id="KW-1185">Reference proteome</keyword>
<evidence type="ECO:0000256" key="9">
    <source>
        <dbReference type="ARBA" id="ARBA00032554"/>
    </source>
</evidence>
<evidence type="ECO:0000256" key="7">
    <source>
        <dbReference type="ARBA" id="ARBA00022840"/>
    </source>
</evidence>
<dbReference type="PANTHER" id="PTHR43527">
    <property type="entry name" value="4-DIPHOSPHOCYTIDYL-2-C-METHYL-D-ERYTHRITOL KINASE, CHLOROPLASTIC"/>
    <property type="match status" value="1"/>
</dbReference>
<dbReference type="PIRSF" id="PIRSF010376">
    <property type="entry name" value="IspE"/>
    <property type="match status" value="1"/>
</dbReference>
<dbReference type="RefSeq" id="WP_237444072.1">
    <property type="nucleotide sequence ID" value="NZ_CAKLPX010000001.1"/>
</dbReference>
<proteinExistence type="inferred from homology"/>
<feature type="active site" evidence="10">
    <location>
        <position position="18"/>
    </location>
</feature>
<dbReference type="NCBIfam" id="TIGR00154">
    <property type="entry name" value="ispE"/>
    <property type="match status" value="1"/>
</dbReference>
<protein>
    <recommendedName>
        <fullName evidence="3 10">4-diphosphocytidyl-2-C-methyl-D-erythritol kinase</fullName>
        <shortName evidence="10">CMK</shortName>
        <ecNumber evidence="2 10">2.7.1.148</ecNumber>
    </recommendedName>
    <alternativeName>
        <fullName evidence="9 10">4-(cytidine-5'-diphospho)-2-C-methyl-D-erythritol kinase</fullName>
    </alternativeName>
</protein>
<sequence length="292" mass="31730">MKRSTAACKAISLPAPAKINLMLHITGQRPDGYHELQTVFQFLDYSDQLHFRLNHHQQINLLTPFEGLPAEQNLIVRAAKLLQQHTGTTLGTDIEIDKILPAGGGLGGGSSNAATTLVALNQLWQTNLTQHQLAELGLALGADVPVFIHGFAAWAEGVGEALQPIVPTQDWLLVICPNVHVSTGEIFCHKKLTRSSKPIKFATALVGDMRNDCQSLVSELYPEVKKALDWASAFAPTLMTGTGACIFSHFDQQSKAEDILARVPGDWQAFVARGVNTSPLFIELDKIASVNH</sequence>
<feature type="active site" evidence="10">
    <location>
        <position position="143"/>
    </location>
</feature>
<dbReference type="GO" id="GO:0050515">
    <property type="term" value="F:4-(cytidine 5'-diphospho)-2-C-methyl-D-erythritol kinase activity"/>
    <property type="evidence" value="ECO:0007669"/>
    <property type="project" value="UniProtKB-EC"/>
</dbReference>
<gene>
    <name evidence="10 13" type="primary">ispE</name>
    <name evidence="13" type="ORF">SIN8267_01528</name>
</gene>
<dbReference type="PANTHER" id="PTHR43527:SF2">
    <property type="entry name" value="4-DIPHOSPHOCYTIDYL-2-C-METHYL-D-ERYTHRITOL KINASE, CHLOROPLASTIC"/>
    <property type="match status" value="1"/>
</dbReference>
<reference evidence="13" key="1">
    <citation type="submission" date="2021-12" db="EMBL/GenBank/DDBJ databases">
        <authorList>
            <person name="Rodrigo-Torres L."/>
            <person name="Arahal R. D."/>
            <person name="Lucena T."/>
        </authorList>
    </citation>
    <scope>NUCLEOTIDE SEQUENCE</scope>
    <source>
        <strain evidence="13">CECT 8267</strain>
    </source>
</reference>
<dbReference type="SUPFAM" id="SSF54211">
    <property type="entry name" value="Ribosomal protein S5 domain 2-like"/>
    <property type="match status" value="1"/>
</dbReference>
<dbReference type="InterPro" id="IPR036554">
    <property type="entry name" value="GHMP_kinase_C_sf"/>
</dbReference>
<evidence type="ECO:0000259" key="12">
    <source>
        <dbReference type="Pfam" id="PF08544"/>
    </source>
</evidence>
<dbReference type="InterPro" id="IPR006204">
    <property type="entry name" value="GHMP_kinase_N_dom"/>
</dbReference>
<comment type="function">
    <text evidence="10">Catalyzes the phosphorylation of the position 2 hydroxy group of 4-diphosphocytidyl-2C-methyl-D-erythritol.</text>
</comment>
<evidence type="ECO:0000313" key="14">
    <source>
        <dbReference type="Proteomes" id="UP000838100"/>
    </source>
</evidence>
<dbReference type="Gene3D" id="3.30.70.890">
    <property type="entry name" value="GHMP kinase, C-terminal domain"/>
    <property type="match status" value="1"/>
</dbReference>